<dbReference type="AlphaFoldDB" id="A0A7C3KDI7"/>
<evidence type="ECO:0000256" key="3">
    <source>
        <dbReference type="ARBA" id="ARBA00022839"/>
    </source>
</evidence>
<evidence type="ECO:0000256" key="2">
    <source>
        <dbReference type="ARBA" id="ARBA00022801"/>
    </source>
</evidence>
<feature type="domain" description="Exonuclease" evidence="4">
    <location>
        <begin position="17"/>
        <end position="186"/>
    </location>
</feature>
<dbReference type="CDD" id="cd06127">
    <property type="entry name" value="DEDDh"/>
    <property type="match status" value="1"/>
</dbReference>
<dbReference type="FunFam" id="3.30.420.10:FF:000045">
    <property type="entry name" value="3'-5' exonuclease DinG"/>
    <property type="match status" value="1"/>
</dbReference>
<dbReference type="PANTHER" id="PTHR30231:SF4">
    <property type="entry name" value="PROTEIN NEN2"/>
    <property type="match status" value="1"/>
</dbReference>
<evidence type="ECO:0000256" key="1">
    <source>
        <dbReference type="ARBA" id="ARBA00022722"/>
    </source>
</evidence>
<dbReference type="PANTHER" id="PTHR30231">
    <property type="entry name" value="DNA POLYMERASE III SUBUNIT EPSILON"/>
    <property type="match status" value="1"/>
</dbReference>
<keyword evidence="1" id="KW-0540">Nuclease</keyword>
<organism evidence="5">
    <name type="scientific">Oscillatoriales cyanobacterium SpSt-418</name>
    <dbReference type="NCBI Taxonomy" id="2282169"/>
    <lineage>
        <taxon>Bacteria</taxon>
        <taxon>Bacillati</taxon>
        <taxon>Cyanobacteriota</taxon>
        <taxon>Cyanophyceae</taxon>
        <taxon>Oscillatoriophycideae</taxon>
        <taxon>Oscillatoriales</taxon>
    </lineage>
</organism>
<sequence>MLSSQLLQFYRQASQQQFTVVDVETTGSKPPDARVIEVSVLQASLEDGLLGQQTYLVNPQVPVPASITNFTGITQAMVDQAASTEEVWQTCLPWLSQGILTAHNLDFDYRFIQSEYAALDVDFGRETSDQLCTVILSRLMLPELPSRSLPNLVRHFQFDVGRSHRAEADTLACWLLLKRLLTEILNEPDEVLLPRFAKQWISLKDAAEILRCTGRQARSRLAKAGVEPKLVGRYKTPMYQRGKVEQFYRQQRQPEQLSWLE</sequence>
<name>A0A7C3KDI7_9CYAN</name>
<dbReference type="SMART" id="SM00479">
    <property type="entry name" value="EXOIII"/>
    <property type="match status" value="1"/>
</dbReference>
<comment type="caution">
    <text evidence="5">The sequence shown here is derived from an EMBL/GenBank/DDBJ whole genome shotgun (WGS) entry which is preliminary data.</text>
</comment>
<dbReference type="GO" id="GO:0003676">
    <property type="term" value="F:nucleic acid binding"/>
    <property type="evidence" value="ECO:0007669"/>
    <property type="project" value="InterPro"/>
</dbReference>
<dbReference type="InterPro" id="IPR013520">
    <property type="entry name" value="Ribonucl_H"/>
</dbReference>
<keyword evidence="3 5" id="KW-0269">Exonuclease</keyword>
<proteinExistence type="predicted"/>
<dbReference type="InterPro" id="IPR012337">
    <property type="entry name" value="RNaseH-like_sf"/>
</dbReference>
<dbReference type="InterPro" id="IPR036397">
    <property type="entry name" value="RNaseH_sf"/>
</dbReference>
<dbReference type="SUPFAM" id="SSF53098">
    <property type="entry name" value="Ribonuclease H-like"/>
    <property type="match status" value="1"/>
</dbReference>
<dbReference type="GO" id="GO:0008408">
    <property type="term" value="F:3'-5' exonuclease activity"/>
    <property type="evidence" value="ECO:0007669"/>
    <property type="project" value="TreeGrafter"/>
</dbReference>
<dbReference type="Pfam" id="PF00929">
    <property type="entry name" value="RNase_T"/>
    <property type="match status" value="1"/>
</dbReference>
<evidence type="ECO:0000313" key="5">
    <source>
        <dbReference type="EMBL" id="HFM97351.1"/>
    </source>
</evidence>
<dbReference type="Gene3D" id="3.30.420.10">
    <property type="entry name" value="Ribonuclease H-like superfamily/Ribonuclease H"/>
    <property type="match status" value="1"/>
</dbReference>
<protein>
    <submittedName>
        <fullName evidence="5">3'-5' exonuclease</fullName>
    </submittedName>
</protein>
<accession>A0A7C3KDI7</accession>
<evidence type="ECO:0000259" key="4">
    <source>
        <dbReference type="SMART" id="SM00479"/>
    </source>
</evidence>
<reference evidence="5" key="1">
    <citation type="journal article" date="2020" name="mSystems">
        <title>Genome- and Community-Level Interaction Insights into Carbon Utilization and Element Cycling Functions of Hydrothermarchaeota in Hydrothermal Sediment.</title>
        <authorList>
            <person name="Zhou Z."/>
            <person name="Liu Y."/>
            <person name="Xu W."/>
            <person name="Pan J."/>
            <person name="Luo Z.H."/>
            <person name="Li M."/>
        </authorList>
    </citation>
    <scope>NUCLEOTIDE SEQUENCE [LARGE SCALE GENOMIC DNA]</scope>
    <source>
        <strain evidence="5">SpSt-418</strain>
    </source>
</reference>
<keyword evidence="2" id="KW-0378">Hydrolase</keyword>
<gene>
    <name evidence="5" type="ORF">ENR64_06215</name>
</gene>
<dbReference type="EMBL" id="DSRU01000075">
    <property type="protein sequence ID" value="HFM97351.1"/>
    <property type="molecule type" value="Genomic_DNA"/>
</dbReference>